<protein>
    <submittedName>
        <fullName evidence="2">Uncharacterized protein</fullName>
    </submittedName>
</protein>
<dbReference type="Proteomes" id="UP000184330">
    <property type="component" value="Unassembled WGS sequence"/>
</dbReference>
<dbReference type="AlphaFoldDB" id="A0A1L7XLV8"/>
<feature type="signal peptide" evidence="1">
    <location>
        <begin position="1"/>
        <end position="19"/>
    </location>
</feature>
<dbReference type="InterPro" id="IPR036852">
    <property type="entry name" value="Peptidase_S8/S53_dom_sf"/>
</dbReference>
<keyword evidence="3" id="KW-1185">Reference proteome</keyword>
<sequence>MPSLQLVLSILCLVSRILAANLPRLDSQSVPQPAPGKSYYTIFPKNNTDTSKTGDFIKQIVGTEDLLPWTDVEDQLMHWTVEASPEQVSQLQGNTGIDHVDEFHPQNPPATTLSIRDTPAETPAEKYMVFAKDGKNEVKTNQTEQFLQNLVGKQNVRPPFIFKVRFVYWLCIMTTVTVTTSQSDEAAKNPGVKSVGVVQKVAKFLNVKVKRAVSYSAQNDAVTELVEVSQPSTIPDVKNLKNYVYESNSGKNSFVYHIEGGVAFKKQSNEFPNVVPDDQHLQTDIAKDHGIHPWEDPLNDSHGTYTASKAVSKDYGVAKQAKHHGETRKEEEECRQSVLVYQSKLVGSKCRDVPPGTPLPNEGDCEKHFLEITDGCDGNDPNNPANYKGGGVFKDGNYKYHIDPQAPRQPASDGKKGGCDSSYKVLYNECTLWGHGWDSADYGEALEKEVKGCALLPDTWSFSYGMGDDGREWTAKFRTGVFQKKCTGHAGKTASGIDNFGCSGIG</sequence>
<keyword evidence="1" id="KW-0732">Signal</keyword>
<evidence type="ECO:0000313" key="3">
    <source>
        <dbReference type="Proteomes" id="UP000184330"/>
    </source>
</evidence>
<proteinExistence type="predicted"/>
<feature type="chain" id="PRO_5012747205" evidence="1">
    <location>
        <begin position="20"/>
        <end position="506"/>
    </location>
</feature>
<dbReference type="OrthoDB" id="1896086at2759"/>
<organism evidence="2 3">
    <name type="scientific">Phialocephala subalpina</name>
    <dbReference type="NCBI Taxonomy" id="576137"/>
    <lineage>
        <taxon>Eukaryota</taxon>
        <taxon>Fungi</taxon>
        <taxon>Dikarya</taxon>
        <taxon>Ascomycota</taxon>
        <taxon>Pezizomycotina</taxon>
        <taxon>Leotiomycetes</taxon>
        <taxon>Helotiales</taxon>
        <taxon>Mollisiaceae</taxon>
        <taxon>Phialocephala</taxon>
        <taxon>Phialocephala fortinii species complex</taxon>
    </lineage>
</organism>
<gene>
    <name evidence="2" type="ORF">PAC_15919</name>
</gene>
<evidence type="ECO:0000313" key="2">
    <source>
        <dbReference type="EMBL" id="CZR66019.1"/>
    </source>
</evidence>
<evidence type="ECO:0000256" key="1">
    <source>
        <dbReference type="SAM" id="SignalP"/>
    </source>
</evidence>
<accession>A0A1L7XLV8</accession>
<dbReference type="GO" id="GO:0006508">
    <property type="term" value="P:proteolysis"/>
    <property type="evidence" value="ECO:0007669"/>
    <property type="project" value="InterPro"/>
</dbReference>
<dbReference type="GO" id="GO:0004252">
    <property type="term" value="F:serine-type endopeptidase activity"/>
    <property type="evidence" value="ECO:0007669"/>
    <property type="project" value="InterPro"/>
</dbReference>
<dbReference type="EMBL" id="FJOG01000034">
    <property type="protein sequence ID" value="CZR66019.1"/>
    <property type="molecule type" value="Genomic_DNA"/>
</dbReference>
<dbReference type="SUPFAM" id="SSF52743">
    <property type="entry name" value="Subtilisin-like"/>
    <property type="match status" value="1"/>
</dbReference>
<dbReference type="Pfam" id="PF18647">
    <property type="entry name" value="Fungal_lectin_2"/>
    <property type="match status" value="1"/>
</dbReference>
<reference evidence="2 3" key="1">
    <citation type="submission" date="2016-03" db="EMBL/GenBank/DDBJ databases">
        <authorList>
            <person name="Ploux O."/>
        </authorList>
    </citation>
    <scope>NUCLEOTIDE SEQUENCE [LARGE SCALE GENOMIC DNA]</scope>
    <source>
        <strain evidence="2 3">UAMH 11012</strain>
    </source>
</reference>
<name>A0A1L7XLV8_9HELO</name>